<accession>A0AAE3QR21</accession>
<dbReference type="PANTHER" id="PTHR39200">
    <property type="entry name" value="HYPOTHETICAL EXPORTED PROTEIN"/>
    <property type="match status" value="1"/>
</dbReference>
<name>A0AAE3QR21_9BACT</name>
<gene>
    <name evidence="3" type="ORF">QNI16_22675</name>
    <name evidence="4" type="ORF">QNI19_15920</name>
</gene>
<protein>
    <submittedName>
        <fullName evidence="3">Head GIN domain-containing protein</fullName>
    </submittedName>
</protein>
<keyword evidence="5" id="KW-1185">Reference proteome</keyword>
<comment type="caution">
    <text evidence="3">The sequence shown here is derived from an EMBL/GenBank/DDBJ whole genome shotgun (WGS) entry which is preliminary data.</text>
</comment>
<evidence type="ECO:0000259" key="2">
    <source>
        <dbReference type="Pfam" id="PF10988"/>
    </source>
</evidence>
<proteinExistence type="predicted"/>
<dbReference type="AlphaFoldDB" id="A0AAE3QR21"/>
<evidence type="ECO:0000313" key="4">
    <source>
        <dbReference type="EMBL" id="MDJ1494432.1"/>
    </source>
</evidence>
<organism evidence="3 6">
    <name type="scientific">Xanthocytophaga flava</name>
    <dbReference type="NCBI Taxonomy" id="3048013"/>
    <lineage>
        <taxon>Bacteria</taxon>
        <taxon>Pseudomonadati</taxon>
        <taxon>Bacteroidota</taxon>
        <taxon>Cytophagia</taxon>
        <taxon>Cytophagales</taxon>
        <taxon>Rhodocytophagaceae</taxon>
        <taxon>Xanthocytophaga</taxon>
    </lineage>
</organism>
<evidence type="ECO:0000313" key="6">
    <source>
        <dbReference type="Proteomes" id="UP001241110"/>
    </source>
</evidence>
<dbReference type="EMBL" id="JASJOS010000010">
    <property type="protein sequence ID" value="MDJ1483321.1"/>
    <property type="molecule type" value="Genomic_DNA"/>
</dbReference>
<evidence type="ECO:0000313" key="3">
    <source>
        <dbReference type="EMBL" id="MDJ1483321.1"/>
    </source>
</evidence>
<evidence type="ECO:0000256" key="1">
    <source>
        <dbReference type="SAM" id="MobiDB-lite"/>
    </source>
</evidence>
<dbReference type="EMBL" id="JASJOT010000009">
    <property type="protein sequence ID" value="MDJ1494432.1"/>
    <property type="molecule type" value="Genomic_DNA"/>
</dbReference>
<sequence>MNHSFNDYTMKTLHLIVLFICSSVGFAYAQNSLLGVKGEGPVITQNRSTQAFDAIDVSNDADVYITQGSSPSIRVEGQQNILDVLKTEVEGKRLKIHYGRINVRKHEPVKVYVTTAMLTSVHISGSSSVKSESVWDLRHEDFESKISGSGNMQLKIREADQVKSSISGSGNMTLGGNCNALDVHISGSGNANAFDLVAGNVDASITGSGNCRVNVQESLKVHTSGSGDVRYKGNPKSINKRSTGSGGVTKES</sequence>
<dbReference type="RefSeq" id="WP_313983039.1">
    <property type="nucleotide sequence ID" value="NZ_JASJOS010000010.1"/>
</dbReference>
<dbReference type="Gene3D" id="2.160.20.120">
    <property type="match status" value="1"/>
</dbReference>
<feature type="region of interest" description="Disordered" evidence="1">
    <location>
        <begin position="224"/>
        <end position="252"/>
    </location>
</feature>
<reference evidence="3 5" key="1">
    <citation type="submission" date="2023-05" db="EMBL/GenBank/DDBJ databases">
        <authorList>
            <person name="Zhang X."/>
        </authorList>
    </citation>
    <scope>NUCLEOTIDE SEQUENCE</scope>
    <source>
        <strain evidence="4 5">DM2B3-1</strain>
        <strain evidence="3">YF14B1</strain>
    </source>
</reference>
<feature type="domain" description="Putative auto-transporter adhesin head GIN" evidence="2">
    <location>
        <begin position="51"/>
        <end position="235"/>
    </location>
</feature>
<dbReference type="Proteomes" id="UP001241110">
    <property type="component" value="Unassembled WGS sequence"/>
</dbReference>
<dbReference type="Pfam" id="PF10988">
    <property type="entry name" value="DUF2807"/>
    <property type="match status" value="1"/>
</dbReference>
<dbReference type="InterPro" id="IPR021255">
    <property type="entry name" value="DUF2807"/>
</dbReference>
<dbReference type="Proteomes" id="UP001228581">
    <property type="component" value="Unassembled WGS sequence"/>
</dbReference>
<evidence type="ECO:0000313" key="5">
    <source>
        <dbReference type="Proteomes" id="UP001228581"/>
    </source>
</evidence>
<dbReference type="PANTHER" id="PTHR39200:SF1">
    <property type="entry name" value="AUTO-TRANSPORTER ADHESIN HEAD GIN DOMAIN-CONTAINING PROTEIN-RELATED"/>
    <property type="match status" value="1"/>
</dbReference>